<keyword evidence="1" id="KW-1133">Transmembrane helix</keyword>
<dbReference type="EMBL" id="LR797531">
    <property type="protein sequence ID" value="CAB4223384.1"/>
    <property type="molecule type" value="Genomic_DNA"/>
</dbReference>
<evidence type="ECO:0008006" key="3">
    <source>
        <dbReference type="Google" id="ProtNLM"/>
    </source>
</evidence>
<keyword evidence="1" id="KW-0812">Transmembrane</keyword>
<keyword evidence="1" id="KW-0472">Membrane</keyword>
<feature type="transmembrane region" description="Helical" evidence="1">
    <location>
        <begin position="30"/>
        <end position="48"/>
    </location>
</feature>
<evidence type="ECO:0000313" key="2">
    <source>
        <dbReference type="EMBL" id="CAB4223384.1"/>
    </source>
</evidence>
<reference evidence="2" key="1">
    <citation type="submission" date="2020-05" db="EMBL/GenBank/DDBJ databases">
        <authorList>
            <person name="Chiriac C."/>
            <person name="Salcher M."/>
            <person name="Ghai R."/>
            <person name="Kavagutti S V."/>
        </authorList>
    </citation>
    <scope>NUCLEOTIDE SEQUENCE</scope>
</reference>
<proteinExistence type="predicted"/>
<organism evidence="2">
    <name type="scientific">uncultured Caudovirales phage</name>
    <dbReference type="NCBI Taxonomy" id="2100421"/>
    <lineage>
        <taxon>Viruses</taxon>
        <taxon>Duplodnaviria</taxon>
        <taxon>Heunggongvirae</taxon>
        <taxon>Uroviricota</taxon>
        <taxon>Caudoviricetes</taxon>
        <taxon>Peduoviridae</taxon>
        <taxon>Maltschvirus</taxon>
        <taxon>Maltschvirus maltsch</taxon>
    </lineage>
</organism>
<evidence type="ECO:0000256" key="1">
    <source>
        <dbReference type="SAM" id="Phobius"/>
    </source>
</evidence>
<gene>
    <name evidence="2" type="ORF">UFOVP1670_36</name>
</gene>
<accession>A0A6J5T972</accession>
<protein>
    <recommendedName>
        <fullName evidence="3">Lipoprotein</fullName>
    </recommendedName>
</protein>
<sequence>MKRTIFAGLLAGMIWLAGCATPVPNTPAQAVYAAHGTYVVALTAAVAYKKLPNCNTTAGPALCAKPEIVTQLQKADDEAFKALAVAQTLARTTTNDTGVKGAVDEAVRLVGAFSTLATSLRSQ</sequence>
<dbReference type="PROSITE" id="PS51257">
    <property type="entry name" value="PROKAR_LIPOPROTEIN"/>
    <property type="match status" value="1"/>
</dbReference>
<name>A0A6J5T972_9CAUD</name>